<protein>
    <submittedName>
        <fullName evidence="2">Uncharacterized protein</fullName>
    </submittedName>
</protein>
<comment type="caution">
    <text evidence="2">The sequence shown here is derived from an EMBL/GenBank/DDBJ whole genome shotgun (WGS) entry which is preliminary data.</text>
</comment>
<dbReference type="GeneID" id="42059652"/>
<dbReference type="RefSeq" id="XP_031090226.1">
    <property type="nucleotide sequence ID" value="XM_031225026.1"/>
</dbReference>
<keyword evidence="3" id="KW-1185">Reference proteome</keyword>
<feature type="region of interest" description="Disordered" evidence="1">
    <location>
        <begin position="311"/>
        <end position="331"/>
    </location>
</feature>
<dbReference type="AlphaFoldDB" id="A0A1L7WAW3"/>
<feature type="region of interest" description="Disordered" evidence="1">
    <location>
        <begin position="124"/>
        <end position="146"/>
    </location>
</feature>
<sequence length="331" mass="36619">MRREQRAYSVVSRLVLIGRTTIEIQLRRGTNFDYVEILGTCNGRFVQILPVATQLIGDFFDLKTDEKRRIWFSVPGVLSVPKLGPSKMMPQIIERDSGFRVAFVDPSFHAVKLEEEGGRLARAEEMRKDEERQNEENRAEAAPGTAAVVDAETEGNAEEAHDFRCPCVVDVVNWVLGFFMLVFNRVIGLTRFRNLGSGTEPTGTLSIIAENGDDDDATSTVDLELRKATRTAKTIAAVEELLMQGVNDVEHTRDSNAGPDVEAVAAAASVDDPALSTVEFTQEVLDNGRKPEKHDIAIKLWRTSIKVPDADEDAEGLSLVSGDRLRDDESD</sequence>
<name>A0A1L7WAW3_FUSPR</name>
<evidence type="ECO:0000256" key="1">
    <source>
        <dbReference type="SAM" id="MobiDB-lite"/>
    </source>
</evidence>
<gene>
    <name evidence="2" type="ORF">FPRO_14795</name>
</gene>
<dbReference type="Proteomes" id="UP000183971">
    <property type="component" value="Unassembled WGS sequence"/>
</dbReference>
<evidence type="ECO:0000313" key="2">
    <source>
        <dbReference type="EMBL" id="CZR49728.1"/>
    </source>
</evidence>
<organism evidence="2 3">
    <name type="scientific">Fusarium proliferatum (strain ET1)</name>
    <name type="common">Orchid endophyte fungus</name>
    <dbReference type="NCBI Taxonomy" id="1227346"/>
    <lineage>
        <taxon>Eukaryota</taxon>
        <taxon>Fungi</taxon>
        <taxon>Dikarya</taxon>
        <taxon>Ascomycota</taxon>
        <taxon>Pezizomycotina</taxon>
        <taxon>Sordariomycetes</taxon>
        <taxon>Hypocreomycetidae</taxon>
        <taxon>Hypocreales</taxon>
        <taxon>Nectriaceae</taxon>
        <taxon>Fusarium</taxon>
        <taxon>Fusarium fujikuroi species complex</taxon>
    </lineage>
</organism>
<dbReference type="VEuPathDB" id="FungiDB:FPRO_14795"/>
<dbReference type="EMBL" id="FJOF01000018">
    <property type="protein sequence ID" value="CZR49728.1"/>
    <property type="molecule type" value="Genomic_DNA"/>
</dbReference>
<feature type="compositionally biased region" description="Basic and acidic residues" evidence="1">
    <location>
        <begin position="124"/>
        <end position="139"/>
    </location>
</feature>
<reference evidence="3" key="1">
    <citation type="journal article" date="2016" name="Genome Biol. Evol.">
        <title>Comparative 'omics' of the Fusarium fujikuroi species complex highlights differences in genetic potential and metabolite synthesis.</title>
        <authorList>
            <person name="Niehaus E.-M."/>
            <person name="Muensterkoetter M."/>
            <person name="Proctor R.H."/>
            <person name="Brown D.W."/>
            <person name="Sharon A."/>
            <person name="Idan Y."/>
            <person name="Oren-Young L."/>
            <person name="Sieber C.M."/>
            <person name="Novak O."/>
            <person name="Pencik A."/>
            <person name="Tarkowska D."/>
            <person name="Hromadova K."/>
            <person name="Freeman S."/>
            <person name="Maymon M."/>
            <person name="Elazar M."/>
            <person name="Youssef S.A."/>
            <person name="El-Shabrawy E.S.M."/>
            <person name="Shalaby A.B.A."/>
            <person name="Houterman P."/>
            <person name="Brock N.L."/>
            <person name="Burkhardt I."/>
            <person name="Tsavkelova E.A."/>
            <person name="Dickschat J.S."/>
            <person name="Galuszka P."/>
            <person name="Gueldener U."/>
            <person name="Tudzynski B."/>
        </authorList>
    </citation>
    <scope>NUCLEOTIDE SEQUENCE [LARGE SCALE GENOMIC DNA]</scope>
    <source>
        <strain evidence="3">ET1</strain>
    </source>
</reference>
<proteinExistence type="predicted"/>
<evidence type="ECO:0000313" key="3">
    <source>
        <dbReference type="Proteomes" id="UP000183971"/>
    </source>
</evidence>
<accession>A0A1L7WAW3</accession>